<accession>A0A849P3H3</accession>
<feature type="transmembrane region" description="Helical" evidence="1">
    <location>
        <begin position="116"/>
        <end position="136"/>
    </location>
</feature>
<sequence length="138" mass="15660">MFSYFLLFISAFGAATLFPFQSEALLAGLIMTGERSPTALLIVATIGNALGSCVNWWLGTRLERYKDRKWFPVSEKNLSKAQAMYANHGSLLLLFSWLPIIGDPITLVSGVLKEKFWKFLILVTVAKFVRYWLVYLMV</sequence>
<organism evidence="3 4">
    <name type="scientific">Pelistega suis</name>
    <dbReference type="NCBI Taxonomy" id="1631957"/>
    <lineage>
        <taxon>Bacteria</taxon>
        <taxon>Pseudomonadati</taxon>
        <taxon>Pseudomonadota</taxon>
        <taxon>Betaproteobacteria</taxon>
        <taxon>Burkholderiales</taxon>
        <taxon>Alcaligenaceae</taxon>
        <taxon>Pelistega</taxon>
    </lineage>
</organism>
<evidence type="ECO:0000256" key="1">
    <source>
        <dbReference type="SAM" id="Phobius"/>
    </source>
</evidence>
<gene>
    <name evidence="3" type="ORF">HKX39_03250</name>
</gene>
<feature type="transmembrane region" description="Helical" evidence="1">
    <location>
        <begin position="90"/>
        <end position="110"/>
    </location>
</feature>
<dbReference type="Pfam" id="PF09335">
    <property type="entry name" value="VTT_dom"/>
    <property type="match status" value="1"/>
</dbReference>
<keyword evidence="1" id="KW-0812">Transmembrane</keyword>
<dbReference type="InterPro" id="IPR032816">
    <property type="entry name" value="VTT_dom"/>
</dbReference>
<keyword evidence="1" id="KW-0472">Membrane</keyword>
<keyword evidence="1" id="KW-1133">Transmembrane helix</keyword>
<evidence type="ECO:0000259" key="2">
    <source>
        <dbReference type="Pfam" id="PF09335"/>
    </source>
</evidence>
<dbReference type="PANTHER" id="PTHR42709:SF4">
    <property type="entry name" value="INNER MEMBRANE PROTEIN YQAA"/>
    <property type="match status" value="1"/>
</dbReference>
<dbReference type="PANTHER" id="PTHR42709">
    <property type="entry name" value="ALKALINE PHOSPHATASE LIKE PROTEIN"/>
    <property type="match status" value="1"/>
</dbReference>
<proteinExistence type="predicted"/>
<evidence type="ECO:0000313" key="3">
    <source>
        <dbReference type="EMBL" id="NOL51191.1"/>
    </source>
</evidence>
<dbReference type="AlphaFoldDB" id="A0A849P3H3"/>
<evidence type="ECO:0000313" key="4">
    <source>
        <dbReference type="Proteomes" id="UP000537862"/>
    </source>
</evidence>
<dbReference type="RefSeq" id="WP_171679906.1">
    <property type="nucleotide sequence ID" value="NZ_JABGBN010000001.1"/>
</dbReference>
<dbReference type="EMBL" id="JABGBN010000001">
    <property type="protein sequence ID" value="NOL51191.1"/>
    <property type="molecule type" value="Genomic_DNA"/>
</dbReference>
<dbReference type="InterPro" id="IPR051311">
    <property type="entry name" value="DedA_domain"/>
</dbReference>
<reference evidence="3 4" key="1">
    <citation type="submission" date="2020-05" db="EMBL/GenBank/DDBJ databases">
        <authorList>
            <person name="Niu N."/>
        </authorList>
    </citation>
    <scope>NUCLEOTIDE SEQUENCE [LARGE SCALE GENOMIC DNA]</scope>
    <source>
        <strain evidence="3 4">3340-03</strain>
    </source>
</reference>
<protein>
    <submittedName>
        <fullName evidence="3">DedA family protein</fullName>
    </submittedName>
</protein>
<feature type="domain" description="VTT" evidence="2">
    <location>
        <begin position="24"/>
        <end position="136"/>
    </location>
</feature>
<keyword evidence="4" id="KW-1185">Reference proteome</keyword>
<name>A0A849P3H3_9BURK</name>
<comment type="caution">
    <text evidence="3">The sequence shown here is derived from an EMBL/GenBank/DDBJ whole genome shotgun (WGS) entry which is preliminary data.</text>
</comment>
<feature type="transmembrane region" description="Helical" evidence="1">
    <location>
        <begin position="40"/>
        <end position="59"/>
    </location>
</feature>
<dbReference type="Proteomes" id="UP000537862">
    <property type="component" value="Unassembled WGS sequence"/>
</dbReference>